<dbReference type="Pfam" id="PF00355">
    <property type="entry name" value="Rieske"/>
    <property type="match status" value="1"/>
</dbReference>
<evidence type="ECO:0000313" key="10">
    <source>
        <dbReference type="Proteomes" id="UP000245461"/>
    </source>
</evidence>
<dbReference type="Pfam" id="PF00848">
    <property type="entry name" value="Ring_hydroxyl_A"/>
    <property type="match status" value="1"/>
</dbReference>
<organism evidence="9 10">
    <name type="scientific">Zavarzinia aquatilis</name>
    <dbReference type="NCBI Taxonomy" id="2211142"/>
    <lineage>
        <taxon>Bacteria</taxon>
        <taxon>Pseudomonadati</taxon>
        <taxon>Pseudomonadota</taxon>
        <taxon>Alphaproteobacteria</taxon>
        <taxon>Rhodospirillales</taxon>
        <taxon>Zavarziniaceae</taxon>
        <taxon>Zavarzinia</taxon>
    </lineage>
</organism>
<dbReference type="PROSITE" id="PS51296">
    <property type="entry name" value="RIESKE"/>
    <property type="match status" value="1"/>
</dbReference>
<reference evidence="9 10" key="1">
    <citation type="submission" date="2018-05" db="EMBL/GenBank/DDBJ databases">
        <title>Zavarzinia sp. HR-AS.</title>
        <authorList>
            <person name="Lee Y."/>
            <person name="Jeon C.O."/>
        </authorList>
    </citation>
    <scope>NUCLEOTIDE SEQUENCE [LARGE SCALE GENOMIC DNA]</scope>
    <source>
        <strain evidence="9 10">HR-AS</strain>
    </source>
</reference>
<protein>
    <submittedName>
        <fullName evidence="9">2Fe-2S ferredoxin</fullName>
    </submittedName>
</protein>
<dbReference type="InterPro" id="IPR001663">
    <property type="entry name" value="Rng_hydr_dOase-A"/>
</dbReference>
<dbReference type="PANTHER" id="PTHR43756">
    <property type="entry name" value="CHOLINE MONOOXYGENASE, CHLOROPLASTIC"/>
    <property type="match status" value="1"/>
</dbReference>
<comment type="cofactor">
    <cofactor evidence="1">
        <name>Fe cation</name>
        <dbReference type="ChEBI" id="CHEBI:24875"/>
    </cofactor>
</comment>
<dbReference type="GO" id="GO:0016491">
    <property type="term" value="F:oxidoreductase activity"/>
    <property type="evidence" value="ECO:0007669"/>
    <property type="project" value="UniProtKB-KW"/>
</dbReference>
<keyword evidence="10" id="KW-1185">Reference proteome</keyword>
<dbReference type="Gene3D" id="2.102.10.10">
    <property type="entry name" value="Rieske [2Fe-2S] iron-sulphur domain"/>
    <property type="match status" value="1"/>
</dbReference>
<keyword evidence="4" id="KW-0560">Oxidoreductase</keyword>
<dbReference type="OrthoDB" id="7456916at2"/>
<dbReference type="PRINTS" id="PR00090">
    <property type="entry name" value="RNGDIOXGNASE"/>
</dbReference>
<sequence length="374" mass="41278">MPDGLLSALQRPLVQATGLPAEAYADAAFFQREQERLWARSWVAVAAASDVPAPGDLLPLTVAGQPVLLVRGQDGALRAFHNVCTHRGLLLVEEAGREKLLRCPYHAWAFDLEGGLRATPHVGGIGCHAMEGFDPADHGLKPIRLARWNDLVFLNLSGDAEDFAVQIAPLTARWADYDFAATRPAGRMNFEIAANWKLLVENFCDTYHLPFIHPQVNEYSKAEDHYDVIDGAIVGTGNRTATREGAPALLPPFPGLSAEKARLGEFLTLFPNVLIFLMPDHYFTVTVTPLDEGHSTERLDFHFIGDGATAPEYAARRQELYDLWAELNRQDIAIVERLQRGRVSRGFDGGCFSPALEAPIHHVQTLVACLMERP</sequence>
<dbReference type="AlphaFoldDB" id="A0A317E3T2"/>
<feature type="domain" description="Rieske" evidence="8">
    <location>
        <begin position="42"/>
        <end position="154"/>
    </location>
</feature>
<dbReference type="GO" id="GO:0051537">
    <property type="term" value="F:2 iron, 2 sulfur cluster binding"/>
    <property type="evidence" value="ECO:0007669"/>
    <property type="project" value="UniProtKB-KW"/>
</dbReference>
<dbReference type="Gene3D" id="3.90.380.10">
    <property type="entry name" value="Naphthalene 1,2-dioxygenase Alpha Subunit, Chain A, domain 1"/>
    <property type="match status" value="1"/>
</dbReference>
<dbReference type="SUPFAM" id="SSF50022">
    <property type="entry name" value="ISP domain"/>
    <property type="match status" value="1"/>
</dbReference>
<keyword evidence="3" id="KW-0479">Metal-binding</keyword>
<keyword evidence="5" id="KW-0408">Iron</keyword>
<dbReference type="InterPro" id="IPR036922">
    <property type="entry name" value="Rieske_2Fe-2S_sf"/>
</dbReference>
<dbReference type="SUPFAM" id="SSF55961">
    <property type="entry name" value="Bet v1-like"/>
    <property type="match status" value="1"/>
</dbReference>
<dbReference type="CDD" id="cd00680">
    <property type="entry name" value="RHO_alpha_C"/>
    <property type="match status" value="1"/>
</dbReference>
<dbReference type="CDD" id="cd03469">
    <property type="entry name" value="Rieske_RO_Alpha_N"/>
    <property type="match status" value="1"/>
</dbReference>
<proteinExistence type="predicted"/>
<dbReference type="EMBL" id="QGLE01000007">
    <property type="protein sequence ID" value="PWR21301.1"/>
    <property type="molecule type" value="Genomic_DNA"/>
</dbReference>
<evidence type="ECO:0000256" key="7">
    <source>
        <dbReference type="ARBA" id="ARBA00023027"/>
    </source>
</evidence>
<evidence type="ECO:0000256" key="5">
    <source>
        <dbReference type="ARBA" id="ARBA00023004"/>
    </source>
</evidence>
<evidence type="ECO:0000256" key="2">
    <source>
        <dbReference type="ARBA" id="ARBA00022714"/>
    </source>
</evidence>
<evidence type="ECO:0000256" key="4">
    <source>
        <dbReference type="ARBA" id="ARBA00023002"/>
    </source>
</evidence>
<dbReference type="InterPro" id="IPR015879">
    <property type="entry name" value="Ring_hydroxy_dOase_asu_C_dom"/>
</dbReference>
<dbReference type="InterPro" id="IPR017941">
    <property type="entry name" value="Rieske_2Fe-2S"/>
</dbReference>
<dbReference type="PROSITE" id="PS00570">
    <property type="entry name" value="RING_HYDROXYL_ALPHA"/>
    <property type="match status" value="1"/>
</dbReference>
<gene>
    <name evidence="9" type="ORF">DKG74_12710</name>
</gene>
<dbReference type="InterPro" id="IPR015881">
    <property type="entry name" value="ARHD_Rieske_2Fe_2S"/>
</dbReference>
<evidence type="ECO:0000259" key="8">
    <source>
        <dbReference type="PROSITE" id="PS51296"/>
    </source>
</evidence>
<evidence type="ECO:0000256" key="1">
    <source>
        <dbReference type="ARBA" id="ARBA00001962"/>
    </source>
</evidence>
<evidence type="ECO:0000313" key="9">
    <source>
        <dbReference type="EMBL" id="PWR21301.1"/>
    </source>
</evidence>
<accession>A0A317E3T2</accession>
<dbReference type="GO" id="GO:0005506">
    <property type="term" value="F:iron ion binding"/>
    <property type="evidence" value="ECO:0007669"/>
    <property type="project" value="InterPro"/>
</dbReference>
<name>A0A317E3T2_9PROT</name>
<dbReference type="RefSeq" id="WP_109906370.1">
    <property type="nucleotide sequence ID" value="NZ_QGLE01000007.1"/>
</dbReference>
<dbReference type="PANTHER" id="PTHR43756:SF5">
    <property type="entry name" value="CHOLINE MONOOXYGENASE, CHLOROPLASTIC"/>
    <property type="match status" value="1"/>
</dbReference>
<evidence type="ECO:0000256" key="6">
    <source>
        <dbReference type="ARBA" id="ARBA00023014"/>
    </source>
</evidence>
<evidence type="ECO:0000256" key="3">
    <source>
        <dbReference type="ARBA" id="ARBA00022723"/>
    </source>
</evidence>
<comment type="caution">
    <text evidence="9">The sequence shown here is derived from an EMBL/GenBank/DDBJ whole genome shotgun (WGS) entry which is preliminary data.</text>
</comment>
<keyword evidence="2" id="KW-0001">2Fe-2S</keyword>
<dbReference type="Proteomes" id="UP000245461">
    <property type="component" value="Unassembled WGS sequence"/>
</dbReference>
<keyword evidence="6" id="KW-0411">Iron-sulfur</keyword>
<keyword evidence="7" id="KW-0520">NAD</keyword>